<evidence type="ECO:0000256" key="1">
    <source>
        <dbReference type="SAM" id="MobiDB-lite"/>
    </source>
</evidence>
<feature type="transmembrane region" description="Helical" evidence="2">
    <location>
        <begin position="55"/>
        <end position="78"/>
    </location>
</feature>
<gene>
    <name evidence="3" type="ORF">L227DRAFT_399360</name>
</gene>
<name>A0A5C2RP73_9APHY</name>
<dbReference type="OrthoDB" id="2018619at2759"/>
<accession>A0A5C2RP73</accession>
<keyword evidence="2" id="KW-0812">Transmembrane</keyword>
<keyword evidence="2" id="KW-1133">Transmembrane helix</keyword>
<protein>
    <submittedName>
        <fullName evidence="3">Uncharacterized protein</fullName>
    </submittedName>
</protein>
<keyword evidence="2" id="KW-0472">Membrane</keyword>
<proteinExistence type="predicted"/>
<keyword evidence="4" id="KW-1185">Reference proteome</keyword>
<dbReference type="Proteomes" id="UP000313359">
    <property type="component" value="Unassembled WGS sequence"/>
</dbReference>
<evidence type="ECO:0000313" key="3">
    <source>
        <dbReference type="EMBL" id="RPD53422.1"/>
    </source>
</evidence>
<evidence type="ECO:0000313" key="4">
    <source>
        <dbReference type="Proteomes" id="UP000313359"/>
    </source>
</evidence>
<organism evidence="3 4">
    <name type="scientific">Lentinus tigrinus ALCF2SS1-6</name>
    <dbReference type="NCBI Taxonomy" id="1328759"/>
    <lineage>
        <taxon>Eukaryota</taxon>
        <taxon>Fungi</taxon>
        <taxon>Dikarya</taxon>
        <taxon>Basidiomycota</taxon>
        <taxon>Agaricomycotina</taxon>
        <taxon>Agaricomycetes</taxon>
        <taxon>Polyporales</taxon>
        <taxon>Polyporaceae</taxon>
        <taxon>Lentinus</taxon>
    </lineage>
</organism>
<reference evidence="3" key="1">
    <citation type="journal article" date="2018" name="Genome Biol. Evol.">
        <title>Genomics and development of Lentinus tigrinus, a white-rot wood-decaying mushroom with dimorphic fruiting bodies.</title>
        <authorList>
            <person name="Wu B."/>
            <person name="Xu Z."/>
            <person name="Knudson A."/>
            <person name="Carlson A."/>
            <person name="Chen N."/>
            <person name="Kovaka S."/>
            <person name="LaButti K."/>
            <person name="Lipzen A."/>
            <person name="Pennachio C."/>
            <person name="Riley R."/>
            <person name="Schakwitz W."/>
            <person name="Umezawa K."/>
            <person name="Ohm R.A."/>
            <person name="Grigoriev I.V."/>
            <person name="Nagy L.G."/>
            <person name="Gibbons J."/>
            <person name="Hibbett D."/>
        </authorList>
    </citation>
    <scope>NUCLEOTIDE SEQUENCE [LARGE SCALE GENOMIC DNA]</scope>
    <source>
        <strain evidence="3">ALCF2SS1-6</strain>
    </source>
</reference>
<dbReference type="EMBL" id="ML122322">
    <property type="protein sequence ID" value="RPD53422.1"/>
    <property type="molecule type" value="Genomic_DNA"/>
</dbReference>
<feature type="region of interest" description="Disordered" evidence="1">
    <location>
        <begin position="86"/>
        <end position="112"/>
    </location>
</feature>
<feature type="compositionally biased region" description="Low complexity" evidence="1">
    <location>
        <begin position="91"/>
        <end position="103"/>
    </location>
</feature>
<dbReference type="AlphaFoldDB" id="A0A5C2RP73"/>
<sequence length="112" mass="12109">MSSSFVRDPGSDSVGKENLLTFRLRPILRRRGDFVTAALGLTIFPWELLLTGRSVFLTVLSSFAVFLGPLTICLRLIIVIASDTDGQPQASGPHGLPLLGSPPKQTSPYILD</sequence>
<evidence type="ECO:0000256" key="2">
    <source>
        <dbReference type="SAM" id="Phobius"/>
    </source>
</evidence>